<dbReference type="InterPro" id="IPR049012">
    <property type="entry name" value="Mutator_transp_dom"/>
</dbReference>
<evidence type="ECO:0000313" key="2">
    <source>
        <dbReference type="EMBL" id="CAL1290067.1"/>
    </source>
</evidence>
<proteinExistence type="predicted"/>
<dbReference type="EMBL" id="CAXIEN010000258">
    <property type="protein sequence ID" value="CAL1290067.1"/>
    <property type="molecule type" value="Genomic_DNA"/>
</dbReference>
<feature type="non-terminal residue" evidence="2">
    <location>
        <position position="135"/>
    </location>
</feature>
<keyword evidence="3" id="KW-1185">Reference proteome</keyword>
<dbReference type="AlphaFoldDB" id="A0AAV2B1Y6"/>
<comment type="caution">
    <text evidence="2">The sequence shown here is derived from an EMBL/GenBank/DDBJ whole genome shotgun (WGS) entry which is preliminary data.</text>
</comment>
<dbReference type="Pfam" id="PF20700">
    <property type="entry name" value="Mutator"/>
    <property type="match status" value="1"/>
</dbReference>
<protein>
    <recommendedName>
        <fullName evidence="1">Mutator-like transposase domain-containing protein</fullName>
    </recommendedName>
</protein>
<organism evidence="2 3">
    <name type="scientific">Larinioides sclopetarius</name>
    <dbReference type="NCBI Taxonomy" id="280406"/>
    <lineage>
        <taxon>Eukaryota</taxon>
        <taxon>Metazoa</taxon>
        <taxon>Ecdysozoa</taxon>
        <taxon>Arthropoda</taxon>
        <taxon>Chelicerata</taxon>
        <taxon>Arachnida</taxon>
        <taxon>Araneae</taxon>
        <taxon>Araneomorphae</taxon>
        <taxon>Entelegynae</taxon>
        <taxon>Araneoidea</taxon>
        <taxon>Araneidae</taxon>
        <taxon>Larinioides</taxon>
    </lineage>
</organism>
<evidence type="ECO:0000313" key="3">
    <source>
        <dbReference type="Proteomes" id="UP001497382"/>
    </source>
</evidence>
<name>A0AAV2B1Y6_9ARAC</name>
<reference evidence="2 3" key="1">
    <citation type="submission" date="2024-04" db="EMBL/GenBank/DDBJ databases">
        <authorList>
            <person name="Rising A."/>
            <person name="Reimegard J."/>
            <person name="Sonavane S."/>
            <person name="Akerstrom W."/>
            <person name="Nylinder S."/>
            <person name="Hedman E."/>
            <person name="Kallberg Y."/>
        </authorList>
    </citation>
    <scope>NUCLEOTIDE SEQUENCE [LARGE SCALE GENOMIC DNA]</scope>
</reference>
<feature type="domain" description="Mutator-like transposase" evidence="1">
    <location>
        <begin position="2"/>
        <end position="135"/>
    </location>
</feature>
<dbReference type="Proteomes" id="UP001497382">
    <property type="component" value="Unassembled WGS sequence"/>
</dbReference>
<gene>
    <name evidence="2" type="ORF">LARSCL_LOCUS16260</name>
</gene>
<evidence type="ECO:0000259" key="1">
    <source>
        <dbReference type="Pfam" id="PF20700"/>
    </source>
</evidence>
<feature type="non-terminal residue" evidence="2">
    <location>
        <position position="1"/>
    </location>
</feature>
<sequence>SRFGFSSNFCLKCKNCSFVKGFSSTAKVNNKNILNTLVVYGLRLIGKGFNGGRKLFCLLDMPFLTKNTFRRQEMKLKQVAFDVATKSMKTSANKIMVLNSAQKDNTSCGVSLDGTWQKRGYSSLNGCVSCISIDT</sequence>
<accession>A0AAV2B1Y6</accession>